<dbReference type="AlphaFoldDB" id="A0A168JP02"/>
<keyword evidence="3" id="KW-1185">Reference proteome</keyword>
<dbReference type="Proteomes" id="UP000076881">
    <property type="component" value="Unassembled WGS sequence"/>
</dbReference>
<dbReference type="EMBL" id="AZHF01000001">
    <property type="protein sequence ID" value="OAA80683.1"/>
    <property type="molecule type" value="Genomic_DNA"/>
</dbReference>
<feature type="region of interest" description="Disordered" evidence="1">
    <location>
        <begin position="64"/>
        <end position="85"/>
    </location>
</feature>
<dbReference type="OrthoDB" id="5099976at2759"/>
<evidence type="ECO:0000313" key="2">
    <source>
        <dbReference type="EMBL" id="OAA80683.1"/>
    </source>
</evidence>
<dbReference type="InterPro" id="IPR027417">
    <property type="entry name" value="P-loop_NTPase"/>
</dbReference>
<evidence type="ECO:0000256" key="1">
    <source>
        <dbReference type="SAM" id="MobiDB-lite"/>
    </source>
</evidence>
<accession>A0A168JP02</accession>
<organism evidence="2 3">
    <name type="scientific">Akanthomyces lecanii RCEF 1005</name>
    <dbReference type="NCBI Taxonomy" id="1081108"/>
    <lineage>
        <taxon>Eukaryota</taxon>
        <taxon>Fungi</taxon>
        <taxon>Dikarya</taxon>
        <taxon>Ascomycota</taxon>
        <taxon>Pezizomycotina</taxon>
        <taxon>Sordariomycetes</taxon>
        <taxon>Hypocreomycetidae</taxon>
        <taxon>Hypocreales</taxon>
        <taxon>Cordycipitaceae</taxon>
        <taxon>Akanthomyces</taxon>
        <taxon>Cordyceps confragosa</taxon>
    </lineage>
</organism>
<proteinExistence type="predicted"/>
<reference evidence="2 3" key="1">
    <citation type="journal article" date="2016" name="Genome Biol. Evol.">
        <title>Divergent and convergent evolution of fungal pathogenicity.</title>
        <authorList>
            <person name="Shang Y."/>
            <person name="Xiao G."/>
            <person name="Zheng P."/>
            <person name="Cen K."/>
            <person name="Zhan S."/>
            <person name="Wang C."/>
        </authorList>
    </citation>
    <scope>NUCLEOTIDE SEQUENCE [LARGE SCALE GENOMIC DNA]</scope>
    <source>
        <strain evidence="2 3">RCEF 1005</strain>
    </source>
</reference>
<dbReference type="InterPro" id="IPR038718">
    <property type="entry name" value="SNF2-like_sf"/>
</dbReference>
<dbReference type="SUPFAM" id="SSF52540">
    <property type="entry name" value="P-loop containing nucleoside triphosphate hydrolases"/>
    <property type="match status" value="1"/>
</dbReference>
<sequence>MGSYKPLEDMEEGELLANLLLLPRFEDSQTRPDFVVRRRRPASPYWLDEYLLGAIDRNAPFKTALRKDGDNNDGGDGPNDGVKGKTNEKALDVAASADASTPESLPRMHFQGEEKDLASHLKSKAFIEFLNWKLKVLILDDANTFTERLGRYDIIICTEAFLMGGYREIAWFKAFSQLQLVRGMSFEEASKIMKPPEMRPIAPLYNYLGERARVLIVDDVHRYSSVDSVLSRAIRSLRYDHCILATATPMPSSWEDIFGQMILLPGGGPFSCIRQFRQFLTGQQNYRDRPHASGMAMLNALLAGLVAGLLPGQAPSTFFPWED</sequence>
<dbReference type="Gene3D" id="3.40.50.10810">
    <property type="entry name" value="Tandem AAA-ATPase domain"/>
    <property type="match status" value="1"/>
</dbReference>
<protein>
    <recommendedName>
        <fullName evidence="4">Helicase ATP-binding domain-containing protein</fullName>
    </recommendedName>
</protein>
<name>A0A168JP02_CORDF</name>
<gene>
    <name evidence="2" type="ORF">LEL_00228</name>
</gene>
<evidence type="ECO:0000313" key="3">
    <source>
        <dbReference type="Proteomes" id="UP000076881"/>
    </source>
</evidence>
<evidence type="ECO:0008006" key="4">
    <source>
        <dbReference type="Google" id="ProtNLM"/>
    </source>
</evidence>
<comment type="caution">
    <text evidence="2">The sequence shown here is derived from an EMBL/GenBank/DDBJ whole genome shotgun (WGS) entry which is preliminary data.</text>
</comment>